<comment type="similarity">
    <text evidence="1">Belongs to the glycosyltransferase 2 family.</text>
</comment>
<dbReference type="STRING" id="180163.SAMN02745174_00965"/>
<dbReference type="OrthoDB" id="9815829at2"/>
<evidence type="ECO:0000256" key="3">
    <source>
        <dbReference type="ARBA" id="ARBA00022679"/>
    </source>
</evidence>
<dbReference type="InterPro" id="IPR050834">
    <property type="entry name" value="Glycosyltransf_2"/>
</dbReference>
<gene>
    <name evidence="5" type="ORF">SAMN02745174_00965</name>
</gene>
<dbReference type="SUPFAM" id="SSF53448">
    <property type="entry name" value="Nucleotide-diphospho-sugar transferases"/>
    <property type="match status" value="1"/>
</dbReference>
<protein>
    <submittedName>
        <fullName evidence="5">Glycosyl transferase family 2</fullName>
    </submittedName>
</protein>
<evidence type="ECO:0000256" key="1">
    <source>
        <dbReference type="ARBA" id="ARBA00006739"/>
    </source>
</evidence>
<reference evidence="5 6" key="1">
    <citation type="submission" date="2017-02" db="EMBL/GenBank/DDBJ databases">
        <authorList>
            <person name="Peterson S.W."/>
        </authorList>
    </citation>
    <scope>NUCLEOTIDE SEQUENCE [LARGE SCALE GENOMIC DNA]</scope>
    <source>
        <strain evidence="5 6">ATCC 700028</strain>
    </source>
</reference>
<dbReference type="RefSeq" id="WP_078693482.1">
    <property type="nucleotide sequence ID" value="NZ_FUWX01000007.1"/>
</dbReference>
<proteinExistence type="inferred from homology"/>
<dbReference type="AlphaFoldDB" id="A0A1T4LTS6"/>
<name>A0A1T4LTS6_9FUSO</name>
<dbReference type="PANTHER" id="PTHR43685">
    <property type="entry name" value="GLYCOSYLTRANSFERASE"/>
    <property type="match status" value="1"/>
</dbReference>
<evidence type="ECO:0000259" key="4">
    <source>
        <dbReference type="Pfam" id="PF00535"/>
    </source>
</evidence>
<dbReference type="Gene3D" id="3.90.550.10">
    <property type="entry name" value="Spore Coat Polysaccharide Biosynthesis Protein SpsA, Chain A"/>
    <property type="match status" value="1"/>
</dbReference>
<dbReference type="PANTHER" id="PTHR43685:SF5">
    <property type="entry name" value="GLYCOSYLTRANSFERASE EPSE-RELATED"/>
    <property type="match status" value="1"/>
</dbReference>
<organism evidence="5 6">
    <name type="scientific">Cetobacterium ceti</name>
    <dbReference type="NCBI Taxonomy" id="180163"/>
    <lineage>
        <taxon>Bacteria</taxon>
        <taxon>Fusobacteriati</taxon>
        <taxon>Fusobacteriota</taxon>
        <taxon>Fusobacteriia</taxon>
        <taxon>Fusobacteriales</taxon>
        <taxon>Fusobacteriaceae</taxon>
        <taxon>Cetobacterium</taxon>
    </lineage>
</organism>
<evidence type="ECO:0000313" key="6">
    <source>
        <dbReference type="Proteomes" id="UP000191153"/>
    </source>
</evidence>
<keyword evidence="6" id="KW-1185">Reference proteome</keyword>
<dbReference type="EMBL" id="FUWX01000007">
    <property type="protein sequence ID" value="SJZ58112.1"/>
    <property type="molecule type" value="Genomic_DNA"/>
</dbReference>
<dbReference type="InterPro" id="IPR001173">
    <property type="entry name" value="Glyco_trans_2-like"/>
</dbReference>
<dbReference type="Pfam" id="PF00535">
    <property type="entry name" value="Glycos_transf_2"/>
    <property type="match status" value="1"/>
</dbReference>
<keyword evidence="2" id="KW-0328">Glycosyltransferase</keyword>
<keyword evidence="3 5" id="KW-0808">Transferase</keyword>
<feature type="domain" description="Glycosyltransferase 2-like" evidence="4">
    <location>
        <begin position="9"/>
        <end position="164"/>
    </location>
</feature>
<sequence>MKFTLLMSVYIKEKSEYLNRALESIYGNTLLPNELVLVEDGPLSEELYEVIEKYSLKYKNIKRVRLEKNMGLGKALDIGLKHCGNNLVIRMDSDDICHGERFYKQVKFLKENPHIKILGCNLGEFKGDFNRIDRVKKYPENIENIDGFARKRCPFPHPGVAFYRDIVEEVGGYRDLFYFEDYYLFLRILKKYRGYNIQENLLYFRSDENLYKRRGGVFYVFCEYRAFKRFYKEGLIGLRDFLGNMGIRLGVRLMGNRFRQFVYERFLRCGEGK</sequence>
<evidence type="ECO:0000256" key="2">
    <source>
        <dbReference type="ARBA" id="ARBA00022676"/>
    </source>
</evidence>
<evidence type="ECO:0000313" key="5">
    <source>
        <dbReference type="EMBL" id="SJZ58112.1"/>
    </source>
</evidence>
<dbReference type="InterPro" id="IPR029044">
    <property type="entry name" value="Nucleotide-diphossugar_trans"/>
</dbReference>
<dbReference type="Proteomes" id="UP000191153">
    <property type="component" value="Unassembled WGS sequence"/>
</dbReference>
<dbReference type="GO" id="GO:0016757">
    <property type="term" value="F:glycosyltransferase activity"/>
    <property type="evidence" value="ECO:0007669"/>
    <property type="project" value="UniProtKB-KW"/>
</dbReference>
<accession>A0A1T4LTS6</accession>